<dbReference type="PANTHER" id="PTHR21047">
    <property type="entry name" value="DTDP-6-DEOXY-D-GLUCOSE-3,5 EPIMERASE"/>
    <property type="match status" value="1"/>
</dbReference>
<dbReference type="RefSeq" id="WP_375525943.1">
    <property type="nucleotide sequence ID" value="NZ_JBHILM010000015.1"/>
</dbReference>
<evidence type="ECO:0000313" key="2">
    <source>
        <dbReference type="EMBL" id="MFB5682186.1"/>
    </source>
</evidence>
<name>A0ABV5B920_9BACL</name>
<sequence length="192" mass="22145">MLVKSTTLNKAAVIELEPIEDNRGYFARSFCKGTMVEYGIDFDVVQTNVAFNHYARTLRGMHFQAPPFSEDKIVSCFQGAIYDVIIDLNRDSSTFGKWYGLTLSEENRLALYVPKGFAHGYLTLTDNTSIHYMVSEYYTPSYESGVRWNDPAFEIEWPFTENLILSPKDERWEDFNIYTDGMIQSKGENYGQ</sequence>
<protein>
    <recommendedName>
        <fullName evidence="1">dTDP-4-dehydrorhamnose 3,5-epimerase</fullName>
        <ecNumber evidence="1">5.1.3.13</ecNumber>
    </recommendedName>
    <alternativeName>
        <fullName evidence="1">Thymidine diphospho-4-keto-rhamnose 3,5-epimerase</fullName>
    </alternativeName>
</protein>
<dbReference type="Gene3D" id="2.60.120.10">
    <property type="entry name" value="Jelly Rolls"/>
    <property type="match status" value="1"/>
</dbReference>
<dbReference type="InterPro" id="IPR014710">
    <property type="entry name" value="RmlC-like_jellyroll"/>
</dbReference>
<comment type="caution">
    <text evidence="2">The sequence shown here is derived from an EMBL/GenBank/DDBJ whole genome shotgun (WGS) entry which is preliminary data.</text>
</comment>
<gene>
    <name evidence="2" type="primary">rfbC</name>
    <name evidence="2" type="ORF">ACE3NQ_14775</name>
</gene>
<comment type="pathway">
    <text evidence="1">Carbohydrate biosynthesis; dTDP-L-rhamnose biosynthesis.</text>
</comment>
<proteinExistence type="inferred from homology"/>
<dbReference type="NCBIfam" id="TIGR01221">
    <property type="entry name" value="rmlC"/>
    <property type="match status" value="1"/>
</dbReference>
<dbReference type="InterPro" id="IPR000888">
    <property type="entry name" value="RmlC-like"/>
</dbReference>
<comment type="catalytic activity">
    <reaction evidence="1">
        <text>dTDP-4-dehydro-6-deoxy-alpha-D-glucose = dTDP-4-dehydro-beta-L-rhamnose</text>
        <dbReference type="Rhea" id="RHEA:16969"/>
        <dbReference type="ChEBI" id="CHEBI:57649"/>
        <dbReference type="ChEBI" id="CHEBI:62830"/>
        <dbReference type="EC" id="5.1.3.13"/>
    </reaction>
</comment>
<comment type="function">
    <text evidence="1">Catalyzes the epimerization of the C3' and C5'positions of dTDP-6-deoxy-D-xylo-4-hexulose, forming dTDP-6-deoxy-L-lyxo-4-hexulose.</text>
</comment>
<dbReference type="EMBL" id="JBHILM010000015">
    <property type="protein sequence ID" value="MFB5682186.1"/>
    <property type="molecule type" value="Genomic_DNA"/>
</dbReference>
<organism evidence="2 3">
    <name type="scientific">Paenibacillus terreus</name>
    <dbReference type="NCBI Taxonomy" id="1387834"/>
    <lineage>
        <taxon>Bacteria</taxon>
        <taxon>Bacillati</taxon>
        <taxon>Bacillota</taxon>
        <taxon>Bacilli</taxon>
        <taxon>Bacillales</taxon>
        <taxon>Paenibacillaceae</taxon>
        <taxon>Paenibacillus</taxon>
    </lineage>
</organism>
<keyword evidence="3" id="KW-1185">Reference proteome</keyword>
<dbReference type="PANTHER" id="PTHR21047:SF2">
    <property type="entry name" value="THYMIDINE DIPHOSPHO-4-KETO-RHAMNOSE 3,5-EPIMERASE"/>
    <property type="match status" value="1"/>
</dbReference>
<dbReference type="CDD" id="cd00438">
    <property type="entry name" value="cupin_RmlC"/>
    <property type="match status" value="1"/>
</dbReference>
<evidence type="ECO:0000256" key="1">
    <source>
        <dbReference type="RuleBase" id="RU364069"/>
    </source>
</evidence>
<comment type="subunit">
    <text evidence="1">Homodimer.</text>
</comment>
<dbReference type="GO" id="GO:0008830">
    <property type="term" value="F:dTDP-4-dehydrorhamnose 3,5-epimerase activity"/>
    <property type="evidence" value="ECO:0007669"/>
    <property type="project" value="UniProtKB-EC"/>
</dbReference>
<dbReference type="SUPFAM" id="SSF51182">
    <property type="entry name" value="RmlC-like cupins"/>
    <property type="match status" value="1"/>
</dbReference>
<dbReference type="Proteomes" id="UP001580407">
    <property type="component" value="Unassembled WGS sequence"/>
</dbReference>
<accession>A0ABV5B920</accession>
<dbReference type="EC" id="5.1.3.13" evidence="1"/>
<dbReference type="Pfam" id="PF00908">
    <property type="entry name" value="dTDP_sugar_isom"/>
    <property type="match status" value="1"/>
</dbReference>
<comment type="similarity">
    <text evidence="1">Belongs to the dTDP-4-dehydrorhamnose 3,5-epimerase family.</text>
</comment>
<evidence type="ECO:0000313" key="3">
    <source>
        <dbReference type="Proteomes" id="UP001580407"/>
    </source>
</evidence>
<reference evidence="2 3" key="1">
    <citation type="submission" date="2024-09" db="EMBL/GenBank/DDBJ databases">
        <authorList>
            <person name="Ruan L."/>
        </authorList>
    </citation>
    <scope>NUCLEOTIDE SEQUENCE [LARGE SCALE GENOMIC DNA]</scope>
    <source>
        <strain evidence="2 3">D33</strain>
    </source>
</reference>
<dbReference type="InterPro" id="IPR011051">
    <property type="entry name" value="RmlC_Cupin_sf"/>
</dbReference>
<keyword evidence="1 2" id="KW-0413">Isomerase</keyword>